<evidence type="ECO:0000313" key="10">
    <source>
        <dbReference type="Proteomes" id="UP001642484"/>
    </source>
</evidence>
<name>A0ABP0N6T3_9DINO</name>
<evidence type="ECO:0000256" key="5">
    <source>
        <dbReference type="ARBA" id="ARBA00023136"/>
    </source>
</evidence>
<feature type="domain" description="Palmitoyltransferase DHHC" evidence="8">
    <location>
        <begin position="69"/>
        <end position="192"/>
    </location>
</feature>
<dbReference type="PANTHER" id="PTHR12246">
    <property type="entry name" value="PALMITOYLTRANSFERASE ZDHHC16"/>
    <property type="match status" value="1"/>
</dbReference>
<dbReference type="PROSITE" id="PS50216">
    <property type="entry name" value="DHHC"/>
    <property type="match status" value="1"/>
</dbReference>
<keyword evidence="4 7" id="KW-1133">Transmembrane helix</keyword>
<feature type="transmembrane region" description="Helical" evidence="7">
    <location>
        <begin position="6"/>
        <end position="24"/>
    </location>
</feature>
<dbReference type="InterPro" id="IPR039859">
    <property type="entry name" value="PFA4/ZDH16/20/ERF2-like"/>
</dbReference>
<dbReference type="EC" id="2.3.1.225" evidence="7"/>
<accession>A0ABP0N6T3</accession>
<dbReference type="EMBL" id="CAXAMN010021362">
    <property type="protein sequence ID" value="CAK9058594.1"/>
    <property type="molecule type" value="Genomic_DNA"/>
</dbReference>
<evidence type="ECO:0000256" key="6">
    <source>
        <dbReference type="ARBA" id="ARBA00023315"/>
    </source>
</evidence>
<comment type="caution">
    <text evidence="9">The sequence shown here is derived from an EMBL/GenBank/DDBJ whole genome shotgun (WGS) entry which is preliminary data.</text>
</comment>
<comment type="domain">
    <text evidence="7">The DHHC domain is required for palmitoyltransferase activity.</text>
</comment>
<keyword evidence="5 7" id="KW-0472">Membrane</keyword>
<evidence type="ECO:0000256" key="1">
    <source>
        <dbReference type="ARBA" id="ARBA00004141"/>
    </source>
</evidence>
<dbReference type="Pfam" id="PF01529">
    <property type="entry name" value="DHHC"/>
    <property type="match status" value="1"/>
</dbReference>
<proteinExistence type="inferred from homology"/>
<sequence>MIARGTWQLGFFHGITVLLLYCLLRCLLTFPGTIPDHQGWELQSETSAAASPVDGEMKSVPITEKKTSGDRRHCKWCLKYKPDRCHHCRICNLCVLRMDHHCPWVYNCIGFRNHKYFILLLIYSAIDLLFITITMFESVWWSTRLDVSPALMTSLLFAECFACFLCTVNCLFLGFHGWLTVNAMTTLEFCEKSMKMAGYDSSIYSKGLYENVCAVLGPRPLLWLLPCSLPKGDGLTWS</sequence>
<evidence type="ECO:0000256" key="7">
    <source>
        <dbReference type="RuleBase" id="RU079119"/>
    </source>
</evidence>
<comment type="similarity">
    <text evidence="7">Belongs to the DHHC palmitoyltransferase family.</text>
</comment>
<evidence type="ECO:0000256" key="3">
    <source>
        <dbReference type="ARBA" id="ARBA00022692"/>
    </source>
</evidence>
<feature type="transmembrane region" description="Helical" evidence="7">
    <location>
        <begin position="116"/>
        <end position="136"/>
    </location>
</feature>
<keyword evidence="2 7" id="KW-0808">Transferase</keyword>
<reference evidence="9 10" key="1">
    <citation type="submission" date="2024-02" db="EMBL/GenBank/DDBJ databases">
        <authorList>
            <person name="Chen Y."/>
            <person name="Shah S."/>
            <person name="Dougan E. K."/>
            <person name="Thang M."/>
            <person name="Chan C."/>
        </authorList>
    </citation>
    <scope>NUCLEOTIDE SEQUENCE [LARGE SCALE GENOMIC DNA]</scope>
</reference>
<evidence type="ECO:0000313" key="9">
    <source>
        <dbReference type="EMBL" id="CAK9058594.1"/>
    </source>
</evidence>
<keyword evidence="10" id="KW-1185">Reference proteome</keyword>
<evidence type="ECO:0000256" key="2">
    <source>
        <dbReference type="ARBA" id="ARBA00022679"/>
    </source>
</evidence>
<organism evidence="9 10">
    <name type="scientific">Durusdinium trenchii</name>
    <dbReference type="NCBI Taxonomy" id="1381693"/>
    <lineage>
        <taxon>Eukaryota</taxon>
        <taxon>Sar</taxon>
        <taxon>Alveolata</taxon>
        <taxon>Dinophyceae</taxon>
        <taxon>Suessiales</taxon>
        <taxon>Symbiodiniaceae</taxon>
        <taxon>Durusdinium</taxon>
    </lineage>
</organism>
<evidence type="ECO:0000259" key="8">
    <source>
        <dbReference type="Pfam" id="PF01529"/>
    </source>
</evidence>
<keyword evidence="6 7" id="KW-0012">Acyltransferase</keyword>
<feature type="transmembrane region" description="Helical" evidence="7">
    <location>
        <begin position="156"/>
        <end position="179"/>
    </location>
</feature>
<evidence type="ECO:0000256" key="4">
    <source>
        <dbReference type="ARBA" id="ARBA00022989"/>
    </source>
</evidence>
<dbReference type="InterPro" id="IPR001594">
    <property type="entry name" value="Palmitoyltrfase_DHHC"/>
</dbReference>
<keyword evidence="3 7" id="KW-0812">Transmembrane</keyword>
<comment type="subcellular location">
    <subcellularLocation>
        <location evidence="1">Membrane</location>
        <topology evidence="1">Multi-pass membrane protein</topology>
    </subcellularLocation>
</comment>
<protein>
    <recommendedName>
        <fullName evidence="7">Palmitoyltransferase</fullName>
        <ecNumber evidence="7">2.3.1.225</ecNumber>
    </recommendedName>
</protein>
<comment type="catalytic activity">
    <reaction evidence="7">
        <text>L-cysteinyl-[protein] + hexadecanoyl-CoA = S-hexadecanoyl-L-cysteinyl-[protein] + CoA</text>
        <dbReference type="Rhea" id="RHEA:36683"/>
        <dbReference type="Rhea" id="RHEA-COMP:10131"/>
        <dbReference type="Rhea" id="RHEA-COMP:11032"/>
        <dbReference type="ChEBI" id="CHEBI:29950"/>
        <dbReference type="ChEBI" id="CHEBI:57287"/>
        <dbReference type="ChEBI" id="CHEBI:57379"/>
        <dbReference type="ChEBI" id="CHEBI:74151"/>
        <dbReference type="EC" id="2.3.1.225"/>
    </reaction>
</comment>
<dbReference type="Proteomes" id="UP001642484">
    <property type="component" value="Unassembled WGS sequence"/>
</dbReference>
<gene>
    <name evidence="9" type="ORF">CCMP2556_LOCUS28892</name>
</gene>